<keyword evidence="1" id="KW-0812">Transmembrane</keyword>
<dbReference type="EMBL" id="JBBMQU010000006">
    <property type="protein sequence ID" value="MEM5550104.1"/>
    <property type="molecule type" value="Genomic_DNA"/>
</dbReference>
<evidence type="ECO:0000313" key="3">
    <source>
        <dbReference type="Proteomes" id="UP001388366"/>
    </source>
</evidence>
<accession>A0ABU9TZA4</accession>
<organism evidence="2 3">
    <name type="scientific">Pseudoalteromonas neustonica</name>
    <dbReference type="NCBI Taxonomy" id="1840331"/>
    <lineage>
        <taxon>Bacteria</taxon>
        <taxon>Pseudomonadati</taxon>
        <taxon>Pseudomonadota</taxon>
        <taxon>Gammaproteobacteria</taxon>
        <taxon>Alteromonadales</taxon>
        <taxon>Pseudoalteromonadaceae</taxon>
        <taxon>Pseudoalteromonas</taxon>
    </lineage>
</organism>
<sequence>MTNYKAAVKFAHKLNKFKGLMMGGIVETVVCGFIVLIVYIAVKESGAKDAKIRKLEEDKERLLNIEFNKRFKEIHGISFSEAYDASDNKKKWDEWGERVKTGQIHWQPDYYEYIADGLFNPDKSKHININLDLEEENY</sequence>
<evidence type="ECO:0008006" key="4">
    <source>
        <dbReference type="Google" id="ProtNLM"/>
    </source>
</evidence>
<gene>
    <name evidence="2" type="ORF">WNY63_05095</name>
</gene>
<protein>
    <recommendedName>
        <fullName evidence="4">Phage protein</fullName>
    </recommendedName>
</protein>
<keyword evidence="1" id="KW-0472">Membrane</keyword>
<evidence type="ECO:0000313" key="2">
    <source>
        <dbReference type="EMBL" id="MEM5550104.1"/>
    </source>
</evidence>
<proteinExistence type="predicted"/>
<name>A0ABU9TZA4_9GAMM</name>
<keyword evidence="1" id="KW-1133">Transmembrane helix</keyword>
<dbReference type="RefSeq" id="WP_182719434.1">
    <property type="nucleotide sequence ID" value="NZ_JBBMQU010000006.1"/>
</dbReference>
<feature type="transmembrane region" description="Helical" evidence="1">
    <location>
        <begin position="20"/>
        <end position="42"/>
    </location>
</feature>
<dbReference type="Proteomes" id="UP001388366">
    <property type="component" value="Unassembled WGS sequence"/>
</dbReference>
<comment type="caution">
    <text evidence="2">The sequence shown here is derived from an EMBL/GenBank/DDBJ whole genome shotgun (WGS) entry which is preliminary data.</text>
</comment>
<keyword evidence="3" id="KW-1185">Reference proteome</keyword>
<evidence type="ECO:0000256" key="1">
    <source>
        <dbReference type="SAM" id="Phobius"/>
    </source>
</evidence>
<reference evidence="2 3" key="1">
    <citation type="submission" date="2024-03" db="EMBL/GenBank/DDBJ databases">
        <title>Community enrichment and isolation of bacterial strains for fucoidan degradation.</title>
        <authorList>
            <person name="Sichert A."/>
        </authorList>
    </citation>
    <scope>NUCLEOTIDE SEQUENCE [LARGE SCALE GENOMIC DNA]</scope>
    <source>
        <strain evidence="2 3">AS81</strain>
    </source>
</reference>